<keyword evidence="7" id="KW-0378">Hydrolase</keyword>
<dbReference type="SMART" id="SM01232">
    <property type="entry name" value="H2TH"/>
    <property type="match status" value="1"/>
</dbReference>
<dbReference type="InterPro" id="IPR015886">
    <property type="entry name" value="H2TH_FPG"/>
</dbReference>
<keyword evidence="13" id="KW-0326">Glycosidase</keyword>
<dbReference type="Proteomes" id="UP000001409">
    <property type="component" value="Chromosome"/>
</dbReference>
<evidence type="ECO:0000256" key="2">
    <source>
        <dbReference type="ARBA" id="ARBA00009409"/>
    </source>
</evidence>
<dbReference type="GO" id="GO:0003684">
    <property type="term" value="F:damaged DNA binding"/>
    <property type="evidence" value="ECO:0007669"/>
    <property type="project" value="InterPro"/>
</dbReference>
<evidence type="ECO:0000256" key="6">
    <source>
        <dbReference type="ARBA" id="ARBA00022771"/>
    </source>
</evidence>
<dbReference type="eggNOG" id="COG0266">
    <property type="taxonomic scope" value="Bacteria"/>
</dbReference>
<dbReference type="Pfam" id="PF06831">
    <property type="entry name" value="H2TH"/>
    <property type="match status" value="1"/>
</dbReference>
<keyword evidence="4" id="KW-0479">Metal-binding</keyword>
<evidence type="ECO:0000256" key="8">
    <source>
        <dbReference type="ARBA" id="ARBA00022833"/>
    </source>
</evidence>
<dbReference type="Gene3D" id="1.10.8.50">
    <property type="match status" value="1"/>
</dbReference>
<dbReference type="InterPro" id="IPR012319">
    <property type="entry name" value="FPG_cat"/>
</dbReference>
<sequence>MPGTQRRGQYPPSPHGPSFPLIFPGASALDRVESMPEGHVIHRLAGELTQRFGNSGLGPALDITSPQGRFAREAAIVDQSRLLRADAHGKHLFIDFDVDHPEHIIYIHLGLIGTLQFEPAGETRGQIRLHISDGAVAANLRGPQWCRLITDEERDIAIGKLGADPIRDDADPEPIRRRVQRSGRSIGSLLMDQKLFAGVGNIYRAETLFRLGISPFTPGREITDAQFTSIWTDLVGLMKEGVTAGRIDTVRHEHTPEVMGRAPRKDDHGGEVYTYRRTGQPCYLCGTPIRDQVMEGRNLFWCPECQR</sequence>
<dbReference type="PROSITE" id="PS51066">
    <property type="entry name" value="ZF_FPG_2"/>
    <property type="match status" value="1"/>
</dbReference>
<comment type="catalytic activity">
    <reaction evidence="14">
        <text>2'-deoxyribonucleotide-(2'-deoxyribose 5'-phosphate)-2'-deoxyribonucleotide-DNA = a 3'-end 2'-deoxyribonucleotide-(2,3-dehydro-2,3-deoxyribose 5'-phosphate)-DNA + a 5'-end 5'-phospho-2'-deoxyribonucleoside-DNA + H(+)</text>
        <dbReference type="Rhea" id="RHEA:66592"/>
        <dbReference type="Rhea" id="RHEA-COMP:13180"/>
        <dbReference type="Rhea" id="RHEA-COMP:16897"/>
        <dbReference type="Rhea" id="RHEA-COMP:17067"/>
        <dbReference type="ChEBI" id="CHEBI:15378"/>
        <dbReference type="ChEBI" id="CHEBI:136412"/>
        <dbReference type="ChEBI" id="CHEBI:157695"/>
        <dbReference type="ChEBI" id="CHEBI:167181"/>
        <dbReference type="EC" id="4.2.99.18"/>
    </reaction>
</comment>
<dbReference type="EC" id="4.2.99.18" evidence="3"/>
<evidence type="ECO:0000259" key="16">
    <source>
        <dbReference type="PROSITE" id="PS51066"/>
    </source>
</evidence>
<dbReference type="GO" id="GO:0000703">
    <property type="term" value="F:oxidized pyrimidine nucleobase lesion DNA N-glycosylase activity"/>
    <property type="evidence" value="ECO:0007669"/>
    <property type="project" value="TreeGrafter"/>
</dbReference>
<dbReference type="HOGENOM" id="CLU_038423_2_1_11"/>
<comment type="similarity">
    <text evidence="2">Belongs to the FPG family.</text>
</comment>
<keyword evidence="5" id="KW-0227">DNA damage</keyword>
<keyword evidence="9" id="KW-0238">DNA-binding</keyword>
<dbReference type="InterPro" id="IPR010663">
    <property type="entry name" value="Znf_FPG/IleRS"/>
</dbReference>
<accession>Q8FLN4</accession>
<evidence type="ECO:0000256" key="11">
    <source>
        <dbReference type="ARBA" id="ARBA00023239"/>
    </source>
</evidence>
<evidence type="ECO:0000256" key="14">
    <source>
        <dbReference type="ARBA" id="ARBA00044632"/>
    </source>
</evidence>
<evidence type="ECO:0000313" key="17">
    <source>
        <dbReference type="EMBL" id="BAC19644.1"/>
    </source>
</evidence>
<dbReference type="EMBL" id="BA000035">
    <property type="protein sequence ID" value="BAC19644.1"/>
    <property type="molecule type" value="Genomic_DNA"/>
</dbReference>
<dbReference type="PANTHER" id="PTHR42697">
    <property type="entry name" value="ENDONUCLEASE 8"/>
    <property type="match status" value="1"/>
</dbReference>
<evidence type="ECO:0000256" key="4">
    <source>
        <dbReference type="ARBA" id="ARBA00022723"/>
    </source>
</evidence>
<dbReference type="GO" id="GO:0006979">
    <property type="term" value="P:response to oxidative stress"/>
    <property type="evidence" value="ECO:0007669"/>
    <property type="project" value="UniProtKB-ARBA"/>
</dbReference>
<dbReference type="PROSITE" id="PS01242">
    <property type="entry name" value="ZF_FPG_1"/>
    <property type="match status" value="1"/>
</dbReference>
<dbReference type="CDD" id="cd08970">
    <property type="entry name" value="AcNei1_N"/>
    <property type="match status" value="1"/>
</dbReference>
<organism evidence="17 18">
    <name type="scientific">Corynebacterium efficiens (strain DSM 44549 / YS-314 / AJ 12310 / JCM 11189 / NBRC 100395)</name>
    <dbReference type="NCBI Taxonomy" id="196164"/>
    <lineage>
        <taxon>Bacteria</taxon>
        <taxon>Bacillati</taxon>
        <taxon>Actinomycetota</taxon>
        <taxon>Actinomycetes</taxon>
        <taxon>Mycobacteriales</taxon>
        <taxon>Corynebacteriaceae</taxon>
        <taxon>Corynebacterium</taxon>
    </lineage>
</organism>
<dbReference type="STRING" id="196164.gene:10743284"/>
<dbReference type="Pfam" id="PF06827">
    <property type="entry name" value="zf-FPG_IleRS"/>
    <property type="match status" value="1"/>
</dbReference>
<keyword evidence="11" id="KW-0456">Lyase</keyword>
<dbReference type="SUPFAM" id="SSF46946">
    <property type="entry name" value="S13-like H2TH domain"/>
    <property type="match status" value="1"/>
</dbReference>
<name>Q8FLN4_COREF</name>
<evidence type="ECO:0000256" key="10">
    <source>
        <dbReference type="ARBA" id="ARBA00023204"/>
    </source>
</evidence>
<evidence type="ECO:0000256" key="15">
    <source>
        <dbReference type="PROSITE-ProRule" id="PRU00391"/>
    </source>
</evidence>
<evidence type="ECO:0000313" key="18">
    <source>
        <dbReference type="Proteomes" id="UP000001409"/>
    </source>
</evidence>
<dbReference type="SMART" id="SM00898">
    <property type="entry name" value="Fapy_DNA_glyco"/>
    <property type="match status" value="1"/>
</dbReference>
<dbReference type="FunFam" id="1.10.8.50:FF:000003">
    <property type="entry name" value="Formamidopyrimidine-DNA glycosylase"/>
    <property type="match status" value="1"/>
</dbReference>
<keyword evidence="12" id="KW-0511">Multifunctional enzyme</keyword>
<keyword evidence="8" id="KW-0862">Zinc</keyword>
<dbReference type="GO" id="GO:0140078">
    <property type="term" value="F:class I DNA-(apurinic or apyrimidinic site) endonuclease activity"/>
    <property type="evidence" value="ECO:0007669"/>
    <property type="project" value="UniProtKB-EC"/>
</dbReference>
<dbReference type="GO" id="GO:0008534">
    <property type="term" value="F:oxidized purine nucleobase lesion DNA N-glycosylase activity"/>
    <property type="evidence" value="ECO:0007669"/>
    <property type="project" value="UniProtKB-ARBA"/>
</dbReference>
<dbReference type="GO" id="GO:0003690">
    <property type="term" value="F:double-stranded DNA binding"/>
    <property type="evidence" value="ECO:0007669"/>
    <property type="project" value="UniProtKB-ARBA"/>
</dbReference>
<dbReference type="AlphaFoldDB" id="Q8FLN4"/>
<evidence type="ECO:0000256" key="5">
    <source>
        <dbReference type="ARBA" id="ARBA00022763"/>
    </source>
</evidence>
<proteinExistence type="inferred from homology"/>
<evidence type="ECO:0000256" key="12">
    <source>
        <dbReference type="ARBA" id="ARBA00023268"/>
    </source>
</evidence>
<dbReference type="InterPro" id="IPR010979">
    <property type="entry name" value="Ribosomal_uS13-like_H2TH"/>
</dbReference>
<dbReference type="PANTHER" id="PTHR42697:SF3">
    <property type="entry name" value="ENDONUCLEASE 8 1"/>
    <property type="match status" value="1"/>
</dbReference>
<comment type="cofactor">
    <cofactor evidence="1">
        <name>Zn(2+)</name>
        <dbReference type="ChEBI" id="CHEBI:29105"/>
    </cofactor>
</comment>
<evidence type="ECO:0000256" key="1">
    <source>
        <dbReference type="ARBA" id="ARBA00001947"/>
    </source>
</evidence>
<protein>
    <recommendedName>
        <fullName evidence="3">DNA-(apurinic or apyrimidinic site) lyase</fullName>
        <ecNumber evidence="3">4.2.99.18</ecNumber>
    </recommendedName>
</protein>
<dbReference type="SUPFAM" id="SSF57716">
    <property type="entry name" value="Glucocorticoid receptor-like (DNA-binding domain)"/>
    <property type="match status" value="1"/>
</dbReference>
<dbReference type="InterPro" id="IPR000214">
    <property type="entry name" value="Znf_DNA_glyclase/AP_lyase"/>
</dbReference>
<dbReference type="InterPro" id="IPR015887">
    <property type="entry name" value="DNA_glyclase_Znf_dom_DNA_BS"/>
</dbReference>
<dbReference type="Gene3D" id="3.20.190.10">
    <property type="entry name" value="MutM-like, N-terminal"/>
    <property type="match status" value="1"/>
</dbReference>
<keyword evidence="18" id="KW-1185">Reference proteome</keyword>
<keyword evidence="6 15" id="KW-0863">Zinc-finger</keyword>
<dbReference type="GO" id="GO:0008270">
    <property type="term" value="F:zinc ion binding"/>
    <property type="evidence" value="ECO:0007669"/>
    <property type="project" value="UniProtKB-KW"/>
</dbReference>
<keyword evidence="10" id="KW-0234">DNA repair</keyword>
<dbReference type="GO" id="GO:0006284">
    <property type="term" value="P:base-excision repair"/>
    <property type="evidence" value="ECO:0007669"/>
    <property type="project" value="InterPro"/>
</dbReference>
<evidence type="ECO:0000256" key="7">
    <source>
        <dbReference type="ARBA" id="ARBA00022801"/>
    </source>
</evidence>
<dbReference type="SUPFAM" id="SSF81624">
    <property type="entry name" value="N-terminal domain of MutM-like DNA repair proteins"/>
    <property type="match status" value="1"/>
</dbReference>
<dbReference type="InterPro" id="IPR035937">
    <property type="entry name" value="FPG_N"/>
</dbReference>
<dbReference type="KEGG" id="cef:CE2834"/>
<evidence type="ECO:0000256" key="3">
    <source>
        <dbReference type="ARBA" id="ARBA00012720"/>
    </source>
</evidence>
<evidence type="ECO:0000256" key="13">
    <source>
        <dbReference type="ARBA" id="ARBA00023295"/>
    </source>
</evidence>
<reference evidence="17 18" key="1">
    <citation type="journal article" date="2003" name="Genome Res.">
        <title>Comparative complete genome sequence analysis of the amino acid replacements responsible for the thermostability of Corynebacterium efficiens.</title>
        <authorList>
            <person name="Nishio Y."/>
            <person name="Nakamura Y."/>
            <person name="Kawarabayasi Y."/>
            <person name="Usuda Y."/>
            <person name="Kimura E."/>
            <person name="Sugimoto S."/>
            <person name="Matsui K."/>
            <person name="Yamagishi A."/>
            <person name="Kikuchi H."/>
            <person name="Ikeo K."/>
            <person name="Gojobori T."/>
        </authorList>
    </citation>
    <scope>NUCLEOTIDE SEQUENCE [LARGE SCALE GENOMIC DNA]</scope>
    <source>
        <strain evidence="18">DSM 44549 / YS-314 / AJ 12310 / JCM 11189 / NBRC 100395</strain>
    </source>
</reference>
<evidence type="ECO:0000256" key="9">
    <source>
        <dbReference type="ARBA" id="ARBA00023125"/>
    </source>
</evidence>
<feature type="domain" description="FPG-type" evidence="16">
    <location>
        <begin position="273"/>
        <end position="307"/>
    </location>
</feature>